<proteinExistence type="predicted"/>
<comment type="caution">
    <text evidence="2">The sequence shown here is derived from an EMBL/GenBank/DDBJ whole genome shotgun (WGS) entry which is preliminary data.</text>
</comment>
<protein>
    <submittedName>
        <fullName evidence="2">Uncharacterized protein</fullName>
    </submittedName>
</protein>
<evidence type="ECO:0000256" key="1">
    <source>
        <dbReference type="SAM" id="MobiDB-lite"/>
    </source>
</evidence>
<dbReference type="EMBL" id="CAWUPB010000222">
    <property type="protein sequence ID" value="CAK7323993.1"/>
    <property type="molecule type" value="Genomic_DNA"/>
</dbReference>
<feature type="region of interest" description="Disordered" evidence="1">
    <location>
        <begin position="31"/>
        <end position="57"/>
    </location>
</feature>
<keyword evidence="3" id="KW-1185">Reference proteome</keyword>
<name>A0AAV1QSH7_9ROSI</name>
<organism evidence="2 3">
    <name type="scientific">Dovyalis caffra</name>
    <dbReference type="NCBI Taxonomy" id="77055"/>
    <lineage>
        <taxon>Eukaryota</taxon>
        <taxon>Viridiplantae</taxon>
        <taxon>Streptophyta</taxon>
        <taxon>Embryophyta</taxon>
        <taxon>Tracheophyta</taxon>
        <taxon>Spermatophyta</taxon>
        <taxon>Magnoliopsida</taxon>
        <taxon>eudicotyledons</taxon>
        <taxon>Gunneridae</taxon>
        <taxon>Pentapetalae</taxon>
        <taxon>rosids</taxon>
        <taxon>fabids</taxon>
        <taxon>Malpighiales</taxon>
        <taxon>Salicaceae</taxon>
        <taxon>Flacourtieae</taxon>
        <taxon>Dovyalis</taxon>
    </lineage>
</organism>
<gene>
    <name evidence="2" type="ORF">DCAF_LOCUS1627</name>
</gene>
<accession>A0AAV1QSH7</accession>
<dbReference type="AlphaFoldDB" id="A0AAV1QSH7"/>
<feature type="compositionally biased region" description="Acidic residues" evidence="1">
    <location>
        <begin position="37"/>
        <end position="57"/>
    </location>
</feature>
<evidence type="ECO:0000313" key="3">
    <source>
        <dbReference type="Proteomes" id="UP001314170"/>
    </source>
</evidence>
<reference evidence="2 3" key="1">
    <citation type="submission" date="2024-01" db="EMBL/GenBank/DDBJ databases">
        <authorList>
            <person name="Waweru B."/>
        </authorList>
    </citation>
    <scope>NUCLEOTIDE SEQUENCE [LARGE SCALE GENOMIC DNA]</scope>
</reference>
<sequence length="264" mass="30041">MEIGMDFMREEMEEGGGLHNTDEIEMTFHVENRVDDDMGDEDDDMGDDGEEDEDDDEGRMRILLKMVLGHDDTGSGDDYNDEMIDEEDDDFHENRVIEPFEGVNVDDLFGLCSLWVLTANDRVAVSSFERLVTDLEALSSGSFDVAPFNMFDAPVLPYEHVPSSIFGDRSVPQRLPPLSDYFVGMDSLHTRGRRGLGDGRWIDDGRPQLCAQARYNCTSNRGTSCSSQLRAVYLQPMVPLRGRPRIRECRRINHPMILYPMMVK</sequence>
<dbReference type="Proteomes" id="UP001314170">
    <property type="component" value="Unassembled WGS sequence"/>
</dbReference>
<evidence type="ECO:0000313" key="2">
    <source>
        <dbReference type="EMBL" id="CAK7323993.1"/>
    </source>
</evidence>